<dbReference type="InterPro" id="IPR018936">
    <property type="entry name" value="PI3/4_kinase_CS"/>
</dbReference>
<organism evidence="12 13">
    <name type="scientific">Ceraceosorus bombacis</name>
    <dbReference type="NCBI Taxonomy" id="401625"/>
    <lineage>
        <taxon>Eukaryota</taxon>
        <taxon>Fungi</taxon>
        <taxon>Dikarya</taxon>
        <taxon>Basidiomycota</taxon>
        <taxon>Ustilaginomycotina</taxon>
        <taxon>Exobasidiomycetes</taxon>
        <taxon>Ceraceosorales</taxon>
        <taxon>Ceraceosoraceae</taxon>
        <taxon>Ceraceosorus</taxon>
    </lineage>
</organism>
<evidence type="ECO:0000256" key="5">
    <source>
        <dbReference type="ARBA" id="ARBA00022840"/>
    </source>
</evidence>
<feature type="domain" description="PIK helical" evidence="10">
    <location>
        <begin position="339"/>
        <end position="563"/>
    </location>
</feature>
<comment type="similarity">
    <text evidence="1">Belongs to the PI3/PI4-kinase family. Type III PI4K subfamily.</text>
</comment>
<dbReference type="Pfam" id="PF00454">
    <property type="entry name" value="PI3_PI4_kinase"/>
    <property type="match status" value="1"/>
</dbReference>
<dbReference type="GO" id="GO:0006897">
    <property type="term" value="P:endocytosis"/>
    <property type="evidence" value="ECO:0007669"/>
    <property type="project" value="TreeGrafter"/>
</dbReference>
<keyword evidence="5 7" id="KW-0067">ATP-binding</keyword>
<protein>
    <recommendedName>
        <fullName evidence="7">Phosphatidylinositol 3-kinase VPS34</fullName>
        <ecNumber evidence="7">2.7.1.137</ecNumber>
    </recommendedName>
</protein>
<dbReference type="GO" id="GO:0034272">
    <property type="term" value="C:phosphatidylinositol 3-kinase complex, class III, type II"/>
    <property type="evidence" value="ECO:0007669"/>
    <property type="project" value="TreeGrafter"/>
</dbReference>
<evidence type="ECO:0000256" key="8">
    <source>
        <dbReference type="SAM" id="MobiDB-lite"/>
    </source>
</evidence>
<dbReference type="InterPro" id="IPR008290">
    <property type="entry name" value="PI3K_Vps34"/>
</dbReference>
<dbReference type="FunFam" id="3.30.1010.10:FF:000002">
    <property type="entry name" value="Phosphatidylinositol 3-kinase catalytic subunit type 3"/>
    <property type="match status" value="1"/>
</dbReference>
<evidence type="ECO:0000259" key="9">
    <source>
        <dbReference type="PROSITE" id="PS50290"/>
    </source>
</evidence>
<dbReference type="GO" id="GO:0048015">
    <property type="term" value="P:phosphatidylinositol-mediated signaling"/>
    <property type="evidence" value="ECO:0007669"/>
    <property type="project" value="TreeGrafter"/>
</dbReference>
<dbReference type="InterPro" id="IPR035892">
    <property type="entry name" value="C2_domain_sf"/>
</dbReference>
<dbReference type="SMART" id="SM00145">
    <property type="entry name" value="PI3Ka"/>
    <property type="match status" value="1"/>
</dbReference>
<keyword evidence="3 7" id="KW-0547">Nucleotide-binding</keyword>
<evidence type="ECO:0000259" key="10">
    <source>
        <dbReference type="PROSITE" id="PS51545"/>
    </source>
</evidence>
<dbReference type="EMBL" id="CCYA01000253">
    <property type="protein sequence ID" value="CEH16941.1"/>
    <property type="molecule type" value="Genomic_DNA"/>
</dbReference>
<accession>A0A0P1BKG6</accession>
<dbReference type="SUPFAM" id="SSF56112">
    <property type="entry name" value="Protein kinase-like (PK-like)"/>
    <property type="match status" value="1"/>
</dbReference>
<dbReference type="InterPro" id="IPR000403">
    <property type="entry name" value="PI3/4_kinase_cat_dom"/>
</dbReference>
<dbReference type="InterPro" id="IPR015433">
    <property type="entry name" value="PI3/4_kinase"/>
</dbReference>
<dbReference type="CDD" id="cd00870">
    <property type="entry name" value="PI3Ka_III"/>
    <property type="match status" value="1"/>
</dbReference>
<dbReference type="Pfam" id="PF00792">
    <property type="entry name" value="PI3K_C2"/>
    <property type="match status" value="1"/>
</dbReference>
<dbReference type="SMART" id="SM00142">
    <property type="entry name" value="PI3K_C2"/>
    <property type="match status" value="1"/>
</dbReference>
<comment type="catalytic activity">
    <reaction evidence="6">
        <text>a 1,2-diacyl-sn-glycero-3-phospho-(1D-myo-inositol) + ATP = a 1,2-diacyl-sn-glycero-3-phospho-(1D-myo-inositol-3-phosphate) + ADP + H(+)</text>
        <dbReference type="Rhea" id="RHEA:12709"/>
        <dbReference type="ChEBI" id="CHEBI:15378"/>
        <dbReference type="ChEBI" id="CHEBI:30616"/>
        <dbReference type="ChEBI" id="CHEBI:57880"/>
        <dbReference type="ChEBI" id="CHEBI:58088"/>
        <dbReference type="ChEBI" id="CHEBI:456216"/>
        <dbReference type="EC" id="2.7.1.137"/>
    </reaction>
    <physiologicalReaction direction="left-to-right" evidence="6">
        <dbReference type="Rhea" id="RHEA:12710"/>
    </physiologicalReaction>
</comment>
<feature type="domain" description="PI3K/PI4K catalytic" evidence="9">
    <location>
        <begin position="636"/>
        <end position="917"/>
    </location>
</feature>
<dbReference type="Gene3D" id="3.30.1010.10">
    <property type="entry name" value="Phosphatidylinositol 3-kinase Catalytic Subunit, Chain A, domain 4"/>
    <property type="match status" value="1"/>
</dbReference>
<dbReference type="Gene3D" id="1.25.40.70">
    <property type="entry name" value="Phosphatidylinositol 3-kinase, accessory domain (PIK)"/>
    <property type="match status" value="1"/>
</dbReference>
<keyword evidence="2 7" id="KW-0808">Transferase</keyword>
<dbReference type="EC" id="2.7.1.137" evidence="7"/>
<dbReference type="PROSITE" id="PS00916">
    <property type="entry name" value="PI3_4_KINASE_2"/>
    <property type="match status" value="1"/>
</dbReference>
<reference evidence="12 13" key="1">
    <citation type="submission" date="2014-09" db="EMBL/GenBank/DDBJ databases">
        <authorList>
            <person name="Magalhaes I.L.F."/>
            <person name="Oliveira U."/>
            <person name="Santos F.R."/>
            <person name="Vidigal T.H.D.A."/>
            <person name="Brescovit A.D."/>
            <person name="Santos A.J."/>
        </authorList>
    </citation>
    <scope>NUCLEOTIDE SEQUENCE [LARGE SCALE GENOMIC DNA]</scope>
</reference>
<dbReference type="SUPFAM" id="SSF49562">
    <property type="entry name" value="C2 domain (Calcium/lipid-binding domain, CaLB)"/>
    <property type="match status" value="1"/>
</dbReference>
<dbReference type="PROSITE" id="PS51547">
    <property type="entry name" value="C2_PI3K"/>
    <property type="match status" value="1"/>
</dbReference>
<dbReference type="GO" id="GO:0000407">
    <property type="term" value="C:phagophore assembly site"/>
    <property type="evidence" value="ECO:0007669"/>
    <property type="project" value="TreeGrafter"/>
</dbReference>
<dbReference type="PIRSF" id="PIRSF000587">
    <property type="entry name" value="PI3K_Vps34"/>
    <property type="match status" value="1"/>
</dbReference>
<evidence type="ECO:0000313" key="13">
    <source>
        <dbReference type="Proteomes" id="UP000054845"/>
    </source>
</evidence>
<dbReference type="InterPro" id="IPR001263">
    <property type="entry name" value="PI3K_accessory_dom"/>
</dbReference>
<proteinExistence type="inferred from homology"/>
<dbReference type="PROSITE" id="PS51545">
    <property type="entry name" value="PIK_HELICAL"/>
    <property type="match status" value="1"/>
</dbReference>
<feature type="region of interest" description="Disordered" evidence="8">
    <location>
        <begin position="154"/>
        <end position="196"/>
    </location>
</feature>
<dbReference type="STRING" id="401625.A0A0P1BKG6"/>
<keyword evidence="4 7" id="KW-0418">Kinase</keyword>
<dbReference type="InterPro" id="IPR011009">
    <property type="entry name" value="Kinase-like_dom_sf"/>
</dbReference>
<dbReference type="Pfam" id="PF00613">
    <property type="entry name" value="PI3Ka"/>
    <property type="match status" value="1"/>
</dbReference>
<keyword evidence="13" id="KW-1185">Reference proteome</keyword>
<dbReference type="GO" id="GO:0000045">
    <property type="term" value="P:autophagosome assembly"/>
    <property type="evidence" value="ECO:0007669"/>
    <property type="project" value="TreeGrafter"/>
</dbReference>
<sequence length="931" mass="103306">MDRDVYALLPLPALGSLPLSFRISSIQGFLARHSAVQLLDEPQARLWGKHNDEFPDLYVEVRVYADNKPLSEPVRTSYKSMRNGWRFNDSITFATLPLSSLPLNAQVGLTIWDSAGRLEGGKRCVGGTTFKLFGKKGTLKTASHRLFVWPEMQADGSAETSTPSKVRGAAAENVARGGAAQGSDADGLGVGASDEQGKDEMGRLEKLIKLHEASSLPRLAWLDKLTYRQIERINAEQGVHSQAMWLYVDLPRWDAPVVWCELEGNPAHTVASTSAAPTGVEPVNTTPGVGAIDTGFFTVFDAEQIPMQDPLDGRWGLLENPIEAKSRRLARSHRNGPLDRELKPDAAIRDELNDILSYPPTRALTSREADLLWSFRFYLSRFPGGLTKFLKSVSWSDQGEAKQATEVLMPMWAKIGLDDALELLGPGFRDQRVRHYAVQTLERADDDELILYLLQLVQALKFDDASAVGAPEPGPLTSFGPESGVSSGADSATLAHTAPGDLIGVSQTLRPYLINRALKSAQSGDLVLANNLYWYLTVETEDKRWGRMYRDARQEFLSSCERVGDALLASLFKQQAALVAQLSKQALLLRSSKDSRPKKIDKLRAFIADPKSKLQDFETSGLPLPLDATVRVSGIRAEESTIFKSNLFPLLLQFDRVPQLQPSHEYGEASAESYGVIFKNGDDLRQDQLVIQLFTLMDKLLRNENLDLRMTPYRVLATASLDGMVQFVQSASVASILATHSGNLLNYLRSYHPDETSLATYGVRPEILDTFIRSCAGYCVVTYLLGVGDRHLDNLLLAPDGHFFHVDFGYILGRDPKPFPPAVKLCKEMVDCMGGTQSQHYLRFKSLAHTAFANLRKNANLILNLIALMVDANVPDIRVEPDKAVLKVQEKFRLELGEEEAIQFFDGLLNETSYVTMVFDRLHDAAQFFRS</sequence>
<dbReference type="SUPFAM" id="SSF48371">
    <property type="entry name" value="ARM repeat"/>
    <property type="match status" value="1"/>
</dbReference>
<dbReference type="InterPro" id="IPR016024">
    <property type="entry name" value="ARM-type_fold"/>
</dbReference>
<dbReference type="GO" id="GO:0005777">
    <property type="term" value="C:peroxisome"/>
    <property type="evidence" value="ECO:0007669"/>
    <property type="project" value="TreeGrafter"/>
</dbReference>
<evidence type="ECO:0000256" key="2">
    <source>
        <dbReference type="ARBA" id="ARBA00022679"/>
    </source>
</evidence>
<dbReference type="InterPro" id="IPR057756">
    <property type="entry name" value="PI3-kinase_type3/VPS34_cat"/>
</dbReference>
<dbReference type="OrthoDB" id="67688at2759"/>
<dbReference type="CDD" id="cd00896">
    <property type="entry name" value="PI3Kc_III"/>
    <property type="match status" value="1"/>
</dbReference>
<dbReference type="SMART" id="SM00146">
    <property type="entry name" value="PI3Kc"/>
    <property type="match status" value="1"/>
</dbReference>
<feature type="region of interest" description="Disordered" evidence="8">
    <location>
        <begin position="471"/>
        <end position="491"/>
    </location>
</feature>
<dbReference type="CDD" id="cd08397">
    <property type="entry name" value="C2_PI3K_class_III"/>
    <property type="match status" value="1"/>
</dbReference>
<evidence type="ECO:0000256" key="4">
    <source>
        <dbReference type="ARBA" id="ARBA00022777"/>
    </source>
</evidence>
<dbReference type="Gene3D" id="1.10.1070.11">
    <property type="entry name" value="Phosphatidylinositol 3-/4-kinase, catalytic domain"/>
    <property type="match status" value="1"/>
</dbReference>
<dbReference type="GO" id="GO:0034271">
    <property type="term" value="C:phosphatidylinositol 3-kinase complex, class III, type I"/>
    <property type="evidence" value="ECO:0007669"/>
    <property type="project" value="TreeGrafter"/>
</dbReference>
<feature type="compositionally biased region" description="Low complexity" evidence="8">
    <location>
        <begin position="166"/>
        <end position="178"/>
    </location>
</feature>
<dbReference type="InterPro" id="IPR042236">
    <property type="entry name" value="PI3K_accessory_sf"/>
</dbReference>
<evidence type="ECO:0000256" key="3">
    <source>
        <dbReference type="ARBA" id="ARBA00022741"/>
    </source>
</evidence>
<dbReference type="PANTHER" id="PTHR10048:SF7">
    <property type="entry name" value="PHOSPHATIDYLINOSITOL 3-KINASE CATALYTIC SUBUNIT TYPE 3"/>
    <property type="match status" value="1"/>
</dbReference>
<evidence type="ECO:0000256" key="6">
    <source>
        <dbReference type="ARBA" id="ARBA00023985"/>
    </source>
</evidence>
<dbReference type="FunFam" id="1.10.1070.11:FF:000002">
    <property type="entry name" value="Phosphatidylinositol 3-kinase catalytic subunit type 3"/>
    <property type="match status" value="1"/>
</dbReference>
<feature type="domain" description="C2 PI3K-type" evidence="11">
    <location>
        <begin position="15"/>
        <end position="211"/>
    </location>
</feature>
<dbReference type="AlphaFoldDB" id="A0A0P1BKG6"/>
<dbReference type="Proteomes" id="UP000054845">
    <property type="component" value="Unassembled WGS sequence"/>
</dbReference>
<evidence type="ECO:0000313" key="12">
    <source>
        <dbReference type="EMBL" id="CEH16941.1"/>
    </source>
</evidence>
<dbReference type="GO" id="GO:0016303">
    <property type="term" value="F:1-phosphatidylinositol-3-kinase activity"/>
    <property type="evidence" value="ECO:0007669"/>
    <property type="project" value="UniProtKB-UniRule"/>
</dbReference>
<dbReference type="PROSITE" id="PS00915">
    <property type="entry name" value="PI3_4_KINASE_1"/>
    <property type="match status" value="1"/>
</dbReference>
<evidence type="ECO:0000259" key="11">
    <source>
        <dbReference type="PROSITE" id="PS51547"/>
    </source>
</evidence>
<dbReference type="InterPro" id="IPR002420">
    <property type="entry name" value="PI3K-type_C2_dom"/>
</dbReference>
<dbReference type="PROSITE" id="PS50290">
    <property type="entry name" value="PI3_4_KINASE_3"/>
    <property type="match status" value="1"/>
</dbReference>
<dbReference type="PANTHER" id="PTHR10048">
    <property type="entry name" value="PHOSPHATIDYLINOSITOL KINASE"/>
    <property type="match status" value="1"/>
</dbReference>
<dbReference type="GO" id="GO:0005768">
    <property type="term" value="C:endosome"/>
    <property type="evidence" value="ECO:0007669"/>
    <property type="project" value="TreeGrafter"/>
</dbReference>
<dbReference type="Gene3D" id="2.60.40.150">
    <property type="entry name" value="C2 domain"/>
    <property type="match status" value="1"/>
</dbReference>
<evidence type="ECO:0000256" key="1">
    <source>
        <dbReference type="ARBA" id="ARBA00006209"/>
    </source>
</evidence>
<dbReference type="InterPro" id="IPR036940">
    <property type="entry name" value="PI3/4_kinase_cat_sf"/>
</dbReference>
<name>A0A0P1BKG6_9BASI</name>
<dbReference type="GO" id="GO:0005524">
    <property type="term" value="F:ATP binding"/>
    <property type="evidence" value="ECO:0007669"/>
    <property type="project" value="UniProtKB-UniRule"/>
</dbReference>
<evidence type="ECO:0000256" key="7">
    <source>
        <dbReference type="PIRNR" id="PIRNR000587"/>
    </source>
</evidence>